<name>A0A329MFS4_9BACL</name>
<gene>
    <name evidence="6" type="ORF">DQG23_23645</name>
</gene>
<evidence type="ECO:0000256" key="2">
    <source>
        <dbReference type="ARBA" id="ARBA00023125"/>
    </source>
</evidence>
<dbReference type="GO" id="GO:0043565">
    <property type="term" value="F:sequence-specific DNA binding"/>
    <property type="evidence" value="ECO:0007669"/>
    <property type="project" value="InterPro"/>
</dbReference>
<dbReference type="PANTHER" id="PTHR43280">
    <property type="entry name" value="ARAC-FAMILY TRANSCRIPTIONAL REGULATOR"/>
    <property type="match status" value="1"/>
</dbReference>
<dbReference type="AlphaFoldDB" id="A0A329MFS4"/>
<evidence type="ECO:0000259" key="5">
    <source>
        <dbReference type="PROSITE" id="PS01124"/>
    </source>
</evidence>
<proteinExistence type="predicted"/>
<keyword evidence="7" id="KW-1185">Reference proteome</keyword>
<keyword evidence="4" id="KW-0472">Membrane</keyword>
<accession>A0A329MFS4</accession>
<dbReference type="SMART" id="SM00342">
    <property type="entry name" value="HTH_ARAC"/>
    <property type="match status" value="1"/>
</dbReference>
<comment type="caution">
    <text evidence="6">The sequence shown here is derived from an EMBL/GenBank/DDBJ whole genome shotgun (WGS) entry which is preliminary data.</text>
</comment>
<dbReference type="GO" id="GO:0003700">
    <property type="term" value="F:DNA-binding transcription factor activity"/>
    <property type="evidence" value="ECO:0007669"/>
    <property type="project" value="InterPro"/>
</dbReference>
<sequence length="761" mass="86997">MLNRIPIVKNLTFQKTLLVYSILLGIVPVLLIGLLSSNMAAKSIQEEVNLSQQIILRQIENQVDAMLKDLQGTSLQMANDLTIEKALRYGISMQNLESTLGTISAIGKYRNYSKIGFHVSLVNPSYEQVYSNQFGLQPIKDFRFYELVRTLDMKQQRPMLIPPHTYPNQPELMLLRTIYLNALPSDAIVIMHIDAKQLNDLFTSVNLGGNRKALVVDDQGQIVLSADPNEVGSRLSPSSELYSLWSQTGEANSTLTLDRVQYQASSQKSGFNGWTYIALTPVKELSKKADHIKLITWYMVAGLAALWLVISILGSRRLTVPLQRITQKVTKEIDGSGNEFAALNQYIDRIVEMNTDMKNKLFEQQPQLKDSVLLQLLRGELTEEEINGKLKQVGVRLQGQWFYVCVVEIDQYGQVIQTYGERDRALLMYALSKLITEICEETFSCAIVSAQPGQVTLIVGTDDDEEFSGRKLLERCELINELVKKYFKFTATVAVSQAYKRYGSICEGYQEALMLLHNRTLIDKHRTITYKEMTNAALSQQSSRLFVKWQKAIVDQLGKGDFEQAALQINEMIDAIPEHVHNHSSAMGIFNFLLGGIEHLLQEMGYELSDCLEGNIYRTLYDFRSLQEIREWLVETVLPSIRKHLTETDEYDGKKMIRQLIGYIHEHIEEDLSLQQVADAFQLTTAKVRALFKEELNTNFINYLIDYRIAKAKEWLIHSEMSVKEISDRLSYTSPQNFSRIFKQMTGVSPGKFRDEFYRKE</sequence>
<evidence type="ECO:0000313" key="6">
    <source>
        <dbReference type="EMBL" id="RAV18734.1"/>
    </source>
</evidence>
<dbReference type="PROSITE" id="PS01124">
    <property type="entry name" value="HTH_ARAC_FAMILY_2"/>
    <property type="match status" value="1"/>
</dbReference>
<dbReference type="InterPro" id="IPR009057">
    <property type="entry name" value="Homeodomain-like_sf"/>
</dbReference>
<dbReference type="InterPro" id="IPR041522">
    <property type="entry name" value="CdaR_GGDEF"/>
</dbReference>
<dbReference type="Gene3D" id="1.10.10.60">
    <property type="entry name" value="Homeodomain-like"/>
    <property type="match status" value="2"/>
</dbReference>
<dbReference type="InterPro" id="IPR018060">
    <property type="entry name" value="HTH_AraC"/>
</dbReference>
<evidence type="ECO:0000256" key="3">
    <source>
        <dbReference type="ARBA" id="ARBA00023163"/>
    </source>
</evidence>
<evidence type="ECO:0000256" key="1">
    <source>
        <dbReference type="ARBA" id="ARBA00023015"/>
    </source>
</evidence>
<keyword evidence="3" id="KW-0804">Transcription</keyword>
<dbReference type="RefSeq" id="WP_113033352.1">
    <property type="nucleotide sequence ID" value="NZ_QMFB01000015.1"/>
</dbReference>
<dbReference type="Gene3D" id="3.30.450.20">
    <property type="entry name" value="PAS domain"/>
    <property type="match status" value="1"/>
</dbReference>
<dbReference type="Proteomes" id="UP000250369">
    <property type="component" value="Unassembled WGS sequence"/>
</dbReference>
<protein>
    <recommendedName>
        <fullName evidence="5">HTH araC/xylS-type domain-containing protein</fullName>
    </recommendedName>
</protein>
<feature type="transmembrane region" description="Helical" evidence="4">
    <location>
        <begin position="295"/>
        <end position="314"/>
    </location>
</feature>
<keyword evidence="4" id="KW-0812">Transmembrane</keyword>
<dbReference type="EMBL" id="QMFB01000015">
    <property type="protein sequence ID" value="RAV18734.1"/>
    <property type="molecule type" value="Genomic_DNA"/>
</dbReference>
<dbReference type="Pfam" id="PF17853">
    <property type="entry name" value="GGDEF_2"/>
    <property type="match status" value="1"/>
</dbReference>
<keyword evidence="1" id="KW-0805">Transcription regulation</keyword>
<feature type="transmembrane region" description="Helical" evidence="4">
    <location>
        <begin position="17"/>
        <end position="35"/>
    </location>
</feature>
<organism evidence="6 7">
    <name type="scientific">Paenibacillus contaminans</name>
    <dbReference type="NCBI Taxonomy" id="450362"/>
    <lineage>
        <taxon>Bacteria</taxon>
        <taxon>Bacillati</taxon>
        <taxon>Bacillota</taxon>
        <taxon>Bacilli</taxon>
        <taxon>Bacillales</taxon>
        <taxon>Paenibacillaceae</taxon>
        <taxon>Paenibacillus</taxon>
    </lineage>
</organism>
<evidence type="ECO:0000313" key="7">
    <source>
        <dbReference type="Proteomes" id="UP000250369"/>
    </source>
</evidence>
<dbReference type="SUPFAM" id="SSF46689">
    <property type="entry name" value="Homeodomain-like"/>
    <property type="match status" value="1"/>
</dbReference>
<dbReference type="PANTHER" id="PTHR43280:SF28">
    <property type="entry name" value="HTH-TYPE TRANSCRIPTIONAL ACTIVATOR RHAS"/>
    <property type="match status" value="1"/>
</dbReference>
<dbReference type="Pfam" id="PF12833">
    <property type="entry name" value="HTH_18"/>
    <property type="match status" value="1"/>
</dbReference>
<feature type="domain" description="HTH araC/xylS-type" evidence="5">
    <location>
        <begin position="658"/>
        <end position="756"/>
    </location>
</feature>
<dbReference type="OrthoDB" id="1975037at2"/>
<evidence type="ECO:0000256" key="4">
    <source>
        <dbReference type="SAM" id="Phobius"/>
    </source>
</evidence>
<reference evidence="6 7" key="1">
    <citation type="journal article" date="2009" name="Int. J. Syst. Evol. Microbiol.">
        <title>Paenibacillus contaminans sp. nov., isolated from a contaminated laboratory plate.</title>
        <authorList>
            <person name="Chou J.H."/>
            <person name="Lee J.H."/>
            <person name="Lin M.C."/>
            <person name="Chang P.S."/>
            <person name="Arun A.B."/>
            <person name="Young C.C."/>
            <person name="Chen W.M."/>
        </authorList>
    </citation>
    <scope>NUCLEOTIDE SEQUENCE [LARGE SCALE GENOMIC DNA]</scope>
    <source>
        <strain evidence="6 7">CKOBP-6</strain>
    </source>
</reference>
<keyword evidence="2" id="KW-0238">DNA-binding</keyword>
<keyword evidence="4" id="KW-1133">Transmembrane helix</keyword>